<feature type="transmembrane region" description="Helical" evidence="5">
    <location>
        <begin position="221"/>
        <end position="240"/>
    </location>
</feature>
<dbReference type="InterPro" id="IPR049453">
    <property type="entry name" value="Memb_transporter_dom"/>
</dbReference>
<dbReference type="GO" id="GO:0016020">
    <property type="term" value="C:membrane"/>
    <property type="evidence" value="ECO:0007669"/>
    <property type="project" value="UniProtKB-SubCell"/>
</dbReference>
<feature type="transmembrane region" description="Helical" evidence="5">
    <location>
        <begin position="198"/>
        <end position="215"/>
    </location>
</feature>
<keyword evidence="8" id="KW-1185">Reference proteome</keyword>
<keyword evidence="3 5" id="KW-1133">Transmembrane helix</keyword>
<keyword evidence="4 5" id="KW-0472">Membrane</keyword>
<keyword evidence="2 5" id="KW-0812">Transmembrane</keyword>
<name>A0A1B8Q9N8_9GAMM</name>
<feature type="transmembrane region" description="Helical" evidence="5">
    <location>
        <begin position="131"/>
        <end position="148"/>
    </location>
</feature>
<comment type="caution">
    <text evidence="7">The sequence shown here is derived from an EMBL/GenBank/DDBJ whole genome shotgun (WGS) entry which is preliminary data.</text>
</comment>
<feature type="transmembrane region" description="Helical" evidence="5">
    <location>
        <begin position="79"/>
        <end position="99"/>
    </location>
</feature>
<gene>
    <name evidence="7" type="ORF">A9306_02040</name>
</gene>
<evidence type="ECO:0000256" key="1">
    <source>
        <dbReference type="ARBA" id="ARBA00004141"/>
    </source>
</evidence>
<feature type="transmembrane region" description="Helical" evidence="5">
    <location>
        <begin position="154"/>
        <end position="177"/>
    </location>
</feature>
<dbReference type="AlphaFoldDB" id="A0A1B8Q9N8"/>
<feature type="transmembrane region" description="Helical" evidence="5">
    <location>
        <begin position="34"/>
        <end position="67"/>
    </location>
</feature>
<evidence type="ECO:0000256" key="5">
    <source>
        <dbReference type="SAM" id="Phobius"/>
    </source>
</evidence>
<evidence type="ECO:0000313" key="7">
    <source>
        <dbReference type="EMBL" id="OBX75830.1"/>
    </source>
</evidence>
<evidence type="ECO:0000256" key="3">
    <source>
        <dbReference type="ARBA" id="ARBA00022989"/>
    </source>
</evidence>
<organism evidence="7 8">
    <name type="scientific">Faucicola atlantae</name>
    <dbReference type="NCBI Taxonomy" id="34059"/>
    <lineage>
        <taxon>Bacteria</taxon>
        <taxon>Pseudomonadati</taxon>
        <taxon>Pseudomonadota</taxon>
        <taxon>Gammaproteobacteria</taxon>
        <taxon>Moraxellales</taxon>
        <taxon>Moraxellaceae</taxon>
        <taxon>Faucicola</taxon>
    </lineage>
</organism>
<sequence>MSNTTKPNASQLIVGELQQLLTFKPHPRPWHMPLVAALAISFPVFVGAYTGQLALGMLASLGSMVFLNLPYRGGLFYRLAYVLACSFGFVACFALGLIAHALPVLILPMVMFVAFWVVLFGRYFRLSPPAGLFIIMATAIALFMPTSLAQVPFYVGIIALGCLFSGMAASAYTLWLLTKQHDVGKPQVGYQPDMLTDSTLVAVVVTLSLAVALWLKMPRPYWVLVGCYVVVVGASLQSMWSKQFQRIIGTGVGMLVAWLLLWLQPDAWGVALAIFALAFSIETLVVRNYASAALFITPLTILLAEYGNPNNPLVNTSMAAHEAIIMARFWDTALGCVIGVIGGGGDVFNIRAPQATELGATFDVALTYPPLTCPNSVDTVPWFGRQRPHETARVVVRWVVGR</sequence>
<feature type="domain" description="Integral membrane bound transporter" evidence="6">
    <location>
        <begin position="208"/>
        <end position="341"/>
    </location>
</feature>
<feature type="transmembrane region" description="Helical" evidence="5">
    <location>
        <begin position="105"/>
        <end position="124"/>
    </location>
</feature>
<protein>
    <recommendedName>
        <fullName evidence="6">Integral membrane bound transporter domain-containing protein</fullName>
    </recommendedName>
</protein>
<evidence type="ECO:0000313" key="8">
    <source>
        <dbReference type="Proteomes" id="UP000092616"/>
    </source>
</evidence>
<evidence type="ECO:0000259" key="6">
    <source>
        <dbReference type="Pfam" id="PF13515"/>
    </source>
</evidence>
<dbReference type="Pfam" id="PF13515">
    <property type="entry name" value="FUSC_2"/>
    <property type="match status" value="1"/>
</dbReference>
<proteinExistence type="predicted"/>
<dbReference type="EMBL" id="LZNA01000069">
    <property type="protein sequence ID" value="OBX75830.1"/>
    <property type="molecule type" value="Genomic_DNA"/>
</dbReference>
<accession>A0A1B8Q9N8</accession>
<dbReference type="RefSeq" id="WP_067338639.1">
    <property type="nucleotide sequence ID" value="NZ_LZNA01000069.1"/>
</dbReference>
<evidence type="ECO:0000256" key="2">
    <source>
        <dbReference type="ARBA" id="ARBA00022692"/>
    </source>
</evidence>
<evidence type="ECO:0000256" key="4">
    <source>
        <dbReference type="ARBA" id="ARBA00023136"/>
    </source>
</evidence>
<dbReference type="Proteomes" id="UP000092616">
    <property type="component" value="Unassembled WGS sequence"/>
</dbReference>
<comment type="subcellular location">
    <subcellularLocation>
        <location evidence="1">Membrane</location>
        <topology evidence="1">Multi-pass membrane protein</topology>
    </subcellularLocation>
</comment>
<reference evidence="7 8" key="1">
    <citation type="submission" date="2016-06" db="EMBL/GenBank/DDBJ databases">
        <title>Draft genome of Moraxella atlantae CCUG 59586.</title>
        <authorList>
            <person name="Salva-Serra F."/>
            <person name="Engstrom-Jakobsson H."/>
            <person name="Thorell K."/>
            <person name="Gonzales-Siles L."/>
            <person name="Karlsson R."/>
            <person name="Boulund F."/>
            <person name="Engstrand L."/>
            <person name="Kristiansson E."/>
            <person name="Moore E."/>
        </authorList>
    </citation>
    <scope>NUCLEOTIDE SEQUENCE [LARGE SCALE GENOMIC DNA]</scope>
    <source>
        <strain evidence="7 8">CCUG 59586</strain>
    </source>
</reference>